<dbReference type="AlphaFoldDB" id="A0A5E7JVH9"/>
<dbReference type="EMBL" id="CABVIH010000010">
    <property type="protein sequence ID" value="VVO91097.1"/>
    <property type="molecule type" value="Genomic_DNA"/>
</dbReference>
<reference evidence="1 2" key="1">
    <citation type="submission" date="2019-09" db="EMBL/GenBank/DDBJ databases">
        <authorList>
            <person name="Chandra G."/>
            <person name="Truman W A."/>
        </authorList>
    </citation>
    <scope>NUCLEOTIDE SEQUENCE [LARGE SCALE GENOMIC DNA]</scope>
    <source>
        <strain evidence="1">PS880</strain>
    </source>
</reference>
<organism evidence="1 2">
    <name type="scientific">Pseudomonas fluorescens</name>
    <dbReference type="NCBI Taxonomy" id="294"/>
    <lineage>
        <taxon>Bacteria</taxon>
        <taxon>Pseudomonadati</taxon>
        <taxon>Pseudomonadota</taxon>
        <taxon>Gammaproteobacteria</taxon>
        <taxon>Pseudomonadales</taxon>
        <taxon>Pseudomonadaceae</taxon>
        <taxon>Pseudomonas</taxon>
    </lineage>
</organism>
<evidence type="ECO:0000313" key="2">
    <source>
        <dbReference type="Proteomes" id="UP000375525"/>
    </source>
</evidence>
<gene>
    <name evidence="1" type="ORF">PS880_02310</name>
</gene>
<protein>
    <submittedName>
        <fullName evidence="1">Uncharacterized protein</fullName>
    </submittedName>
</protein>
<accession>A0A5E7JVH9</accession>
<proteinExistence type="predicted"/>
<name>A0A5E7JVH9_PSEFL</name>
<sequence length="73" mass="7767">MSQAFLPITPLHYAERCGLEGEAIMTGLQVQAPASTLSPPACTRIIVNVSRTFTCPTPNGIRRAGVRIPCSPT</sequence>
<dbReference type="Proteomes" id="UP000375525">
    <property type="component" value="Unassembled WGS sequence"/>
</dbReference>
<evidence type="ECO:0000313" key="1">
    <source>
        <dbReference type="EMBL" id="VVO91097.1"/>
    </source>
</evidence>